<proteinExistence type="predicted"/>
<evidence type="ECO:0000313" key="3">
    <source>
        <dbReference type="Proteomes" id="UP001144471"/>
    </source>
</evidence>
<comment type="caution">
    <text evidence="2">The sequence shown here is derived from an EMBL/GenBank/DDBJ whole genome shotgun (WGS) entry which is preliminary data.</text>
</comment>
<gene>
    <name evidence="2" type="ORF">PM10SUCC1_05380</name>
</gene>
<dbReference type="EMBL" id="BSDY01000002">
    <property type="protein sequence ID" value="GLI55023.1"/>
    <property type="molecule type" value="Genomic_DNA"/>
</dbReference>
<organism evidence="2 3">
    <name type="scientific">Propionigenium maris DSM 9537</name>
    <dbReference type="NCBI Taxonomy" id="1123000"/>
    <lineage>
        <taxon>Bacteria</taxon>
        <taxon>Fusobacteriati</taxon>
        <taxon>Fusobacteriota</taxon>
        <taxon>Fusobacteriia</taxon>
        <taxon>Fusobacteriales</taxon>
        <taxon>Fusobacteriaceae</taxon>
        <taxon>Propionigenium</taxon>
    </lineage>
</organism>
<feature type="region of interest" description="Disordered" evidence="1">
    <location>
        <begin position="1"/>
        <end position="66"/>
    </location>
</feature>
<evidence type="ECO:0000256" key="1">
    <source>
        <dbReference type="SAM" id="MobiDB-lite"/>
    </source>
</evidence>
<protein>
    <submittedName>
        <fullName evidence="2">Uncharacterized protein</fullName>
    </submittedName>
</protein>
<reference evidence="2" key="1">
    <citation type="submission" date="2022-12" db="EMBL/GenBank/DDBJ databases">
        <title>Reference genome sequencing for broad-spectrum identification of bacterial and archaeal isolates by mass spectrometry.</title>
        <authorList>
            <person name="Sekiguchi Y."/>
            <person name="Tourlousse D.M."/>
        </authorList>
    </citation>
    <scope>NUCLEOTIDE SEQUENCE</scope>
    <source>
        <strain evidence="2">10succ1</strain>
    </source>
</reference>
<accession>A0A9W6LM34</accession>
<keyword evidence="3" id="KW-1185">Reference proteome</keyword>
<evidence type="ECO:0000313" key="2">
    <source>
        <dbReference type="EMBL" id="GLI55023.1"/>
    </source>
</evidence>
<dbReference type="AlphaFoldDB" id="A0A9W6LM34"/>
<sequence length="342" mass="38478">MAETCEEAATEPPLPSEESLEEKAAEEAETSVDSETERLEDEQPTTPESEEVLEVSEAEEEPKGEVEEIGEVLIENPGFEVKSFLDIEAARVEELKLPVGFGYTEEKLPKRNLFSAGGVSITSLGQTLYNFKVLREEGIGKRKIHLKSRECRIGFEGVIYDNGTIGMTKLTSYSVCKDLPFKRALEVYTFMQKVVAGNDIRIEGDSLDVTITLPQRFEYLKLLKIVDTLYKYYSVSKVMNLNTNERVEFILKNAVKVNKLALLMRGLPVETMVRVEGEEIEKLSQADPLKIIKRGSIKLKKVEISFVQEVVIPEFVLDSKADGGKMSTSWKKATLCYKKVLD</sequence>
<dbReference type="RefSeq" id="WP_281833260.1">
    <property type="nucleotide sequence ID" value="NZ_BSDY01000002.1"/>
</dbReference>
<dbReference type="Proteomes" id="UP001144471">
    <property type="component" value="Unassembled WGS sequence"/>
</dbReference>
<feature type="compositionally biased region" description="Acidic residues" evidence="1">
    <location>
        <begin position="27"/>
        <end position="60"/>
    </location>
</feature>
<name>A0A9W6LM34_9FUSO</name>